<evidence type="ECO:0000313" key="4">
    <source>
        <dbReference type="Proteomes" id="UP000001964"/>
    </source>
</evidence>
<accession>Q0AME6</accession>
<protein>
    <submittedName>
        <fullName evidence="3">Arsenate reductase-like protein</fullName>
    </submittedName>
</protein>
<name>Q0AME6_MARMM</name>
<gene>
    <name evidence="3" type="ordered locus">Mmar10_2255</name>
</gene>
<dbReference type="HOGENOM" id="CLU_116644_2_1_5"/>
<evidence type="ECO:0000256" key="2">
    <source>
        <dbReference type="PROSITE-ProRule" id="PRU01282"/>
    </source>
</evidence>
<dbReference type="Gene3D" id="3.40.30.10">
    <property type="entry name" value="Glutaredoxin"/>
    <property type="match status" value="1"/>
</dbReference>
<dbReference type="PROSITE" id="PS51353">
    <property type="entry name" value="ARSC"/>
    <property type="match status" value="1"/>
</dbReference>
<dbReference type="eggNOG" id="COG1393">
    <property type="taxonomic scope" value="Bacteria"/>
</dbReference>
<keyword evidence="4" id="KW-1185">Reference proteome</keyword>
<dbReference type="Proteomes" id="UP000001964">
    <property type="component" value="Chromosome"/>
</dbReference>
<dbReference type="STRING" id="394221.Mmar10_2255"/>
<dbReference type="PANTHER" id="PTHR30041:SF8">
    <property type="entry name" value="PROTEIN YFFB"/>
    <property type="match status" value="1"/>
</dbReference>
<evidence type="ECO:0000313" key="3">
    <source>
        <dbReference type="EMBL" id="ABI66547.1"/>
    </source>
</evidence>
<dbReference type="SUPFAM" id="SSF52833">
    <property type="entry name" value="Thioredoxin-like"/>
    <property type="match status" value="1"/>
</dbReference>
<reference evidence="3 4" key="1">
    <citation type="submission" date="2006-08" db="EMBL/GenBank/DDBJ databases">
        <title>Complete sequence of Maricaulis maris MCS10.</title>
        <authorList>
            <consortium name="US DOE Joint Genome Institute"/>
            <person name="Copeland A."/>
            <person name="Lucas S."/>
            <person name="Lapidus A."/>
            <person name="Barry K."/>
            <person name="Detter J.C."/>
            <person name="Glavina del Rio T."/>
            <person name="Hammon N."/>
            <person name="Israni S."/>
            <person name="Dalin E."/>
            <person name="Tice H."/>
            <person name="Pitluck S."/>
            <person name="Saunders E."/>
            <person name="Brettin T."/>
            <person name="Bruce D."/>
            <person name="Han C."/>
            <person name="Tapia R."/>
            <person name="Gilna P."/>
            <person name="Schmutz J."/>
            <person name="Larimer F."/>
            <person name="Land M."/>
            <person name="Hauser L."/>
            <person name="Kyrpides N."/>
            <person name="Mikhailova N."/>
            <person name="Viollier P."/>
            <person name="Stephens C."/>
            <person name="Richardson P."/>
        </authorList>
    </citation>
    <scope>NUCLEOTIDE SEQUENCE [LARGE SCALE GENOMIC DNA]</scope>
    <source>
        <strain evidence="3 4">MCS10</strain>
    </source>
</reference>
<dbReference type="AlphaFoldDB" id="Q0AME6"/>
<comment type="similarity">
    <text evidence="1 2">Belongs to the ArsC family.</text>
</comment>
<sequence length="138" mass="14933">MTRSRLPNRRVVLQKQEFDVTGLTVYGLKNCDSCKKAVSALNAAGLAHTFVDIREEADRVVKVPDWLDAVGAKVLVNTRSTTWRNMAEEDREIAAEDPAGVLIANPTLIKRPVIEAGSTVLVGWSTTSLDALLAGASE</sequence>
<dbReference type="Pfam" id="PF03960">
    <property type="entry name" value="ArsC"/>
    <property type="match status" value="1"/>
</dbReference>
<organism evidence="3 4">
    <name type="scientific">Maricaulis maris (strain MCS10)</name>
    <name type="common">Caulobacter maris</name>
    <dbReference type="NCBI Taxonomy" id="394221"/>
    <lineage>
        <taxon>Bacteria</taxon>
        <taxon>Pseudomonadati</taxon>
        <taxon>Pseudomonadota</taxon>
        <taxon>Alphaproteobacteria</taxon>
        <taxon>Maricaulales</taxon>
        <taxon>Maricaulaceae</taxon>
        <taxon>Maricaulis</taxon>
    </lineage>
</organism>
<evidence type="ECO:0000256" key="1">
    <source>
        <dbReference type="ARBA" id="ARBA00007198"/>
    </source>
</evidence>
<dbReference type="KEGG" id="mmr:Mmar10_2255"/>
<dbReference type="InterPro" id="IPR036249">
    <property type="entry name" value="Thioredoxin-like_sf"/>
</dbReference>
<dbReference type="PANTHER" id="PTHR30041">
    <property type="entry name" value="ARSENATE REDUCTASE"/>
    <property type="match status" value="1"/>
</dbReference>
<dbReference type="EMBL" id="CP000449">
    <property type="protein sequence ID" value="ABI66547.1"/>
    <property type="molecule type" value="Genomic_DNA"/>
</dbReference>
<dbReference type="InterPro" id="IPR006660">
    <property type="entry name" value="Arsenate_reductase-like"/>
</dbReference>
<proteinExistence type="inferred from homology"/>